<organism evidence="2 3">
    <name type="scientific">Actinocatenispora thailandica</name>
    <dbReference type="NCBI Taxonomy" id="227318"/>
    <lineage>
        <taxon>Bacteria</taxon>
        <taxon>Bacillati</taxon>
        <taxon>Actinomycetota</taxon>
        <taxon>Actinomycetes</taxon>
        <taxon>Micromonosporales</taxon>
        <taxon>Micromonosporaceae</taxon>
        <taxon>Actinocatenispora</taxon>
    </lineage>
</organism>
<evidence type="ECO:0000313" key="2">
    <source>
        <dbReference type="EMBL" id="BCJ37225.1"/>
    </source>
</evidence>
<accession>A0A7R7DSW0</accession>
<keyword evidence="3" id="KW-1185">Reference proteome</keyword>
<keyword evidence="1" id="KW-0812">Transmembrane</keyword>
<keyword evidence="1" id="KW-0472">Membrane</keyword>
<keyword evidence="1" id="KW-1133">Transmembrane helix</keyword>
<dbReference type="AlphaFoldDB" id="A0A7R7DSW0"/>
<feature type="transmembrane region" description="Helical" evidence="1">
    <location>
        <begin position="12"/>
        <end position="28"/>
    </location>
</feature>
<gene>
    <name evidence="2" type="ORF">Athai_47280</name>
</gene>
<dbReference type="EMBL" id="AP023355">
    <property type="protein sequence ID" value="BCJ37225.1"/>
    <property type="molecule type" value="Genomic_DNA"/>
</dbReference>
<sequence length="67" mass="6958">MAKRREREVQHLLIVVCGVIILAAAWFGRGDSGPSRSSGSGEPAITDCPACGSGSIPCKCVTDPLDD</sequence>
<dbReference type="KEGG" id="atl:Athai_47280"/>
<reference evidence="2 3" key="1">
    <citation type="submission" date="2020-08" db="EMBL/GenBank/DDBJ databases">
        <title>Whole genome shotgun sequence of Actinocatenispora thailandica NBRC 105041.</title>
        <authorList>
            <person name="Komaki H."/>
            <person name="Tamura T."/>
        </authorList>
    </citation>
    <scope>NUCLEOTIDE SEQUENCE [LARGE SCALE GENOMIC DNA]</scope>
    <source>
        <strain evidence="2 3">NBRC 105041</strain>
    </source>
</reference>
<evidence type="ECO:0000313" key="3">
    <source>
        <dbReference type="Proteomes" id="UP000611640"/>
    </source>
</evidence>
<dbReference type="Proteomes" id="UP000611640">
    <property type="component" value="Chromosome"/>
</dbReference>
<proteinExistence type="predicted"/>
<protein>
    <submittedName>
        <fullName evidence="2">Uncharacterized protein</fullName>
    </submittedName>
</protein>
<name>A0A7R7DSW0_9ACTN</name>
<evidence type="ECO:0000256" key="1">
    <source>
        <dbReference type="SAM" id="Phobius"/>
    </source>
</evidence>